<dbReference type="Pfam" id="PF04434">
    <property type="entry name" value="SWIM"/>
    <property type="match status" value="1"/>
</dbReference>
<evidence type="ECO:0000256" key="4">
    <source>
        <dbReference type="PROSITE-ProRule" id="PRU00325"/>
    </source>
</evidence>
<reference evidence="8" key="2">
    <citation type="journal article" date="2008" name="Nucleic Acids Res.">
        <title>The rice annotation project database (RAP-DB): 2008 update.</title>
        <authorList>
            <consortium name="The rice annotation project (RAP)"/>
        </authorList>
    </citation>
    <scope>GENOME REANNOTATION</scope>
    <source>
        <strain evidence="8">cv. Nipponbare</strain>
    </source>
</reference>
<dbReference type="PROSITE" id="PS50966">
    <property type="entry name" value="ZF_SWIM"/>
    <property type="match status" value="1"/>
</dbReference>
<dbReference type="EMBL" id="AC135427">
    <property type="protein sequence ID" value="AAV59452.1"/>
    <property type="molecule type" value="Genomic_DNA"/>
</dbReference>
<evidence type="ECO:0000259" key="6">
    <source>
        <dbReference type="PROSITE" id="PS50966"/>
    </source>
</evidence>
<dbReference type="PANTHER" id="PTHR47718:SF2">
    <property type="entry name" value="PROTEIN FAR1-RELATED SEQUENCE 5-LIKE"/>
    <property type="match status" value="1"/>
</dbReference>
<evidence type="ECO:0000256" key="3">
    <source>
        <dbReference type="ARBA" id="ARBA00022833"/>
    </source>
</evidence>
<name>Q53WJ2_ORYSJ</name>
<dbReference type="PANTHER" id="PTHR47718">
    <property type="entry name" value="OS01G0519700 PROTEIN"/>
    <property type="match status" value="1"/>
</dbReference>
<dbReference type="InterPro" id="IPR007527">
    <property type="entry name" value="Znf_SWIM"/>
</dbReference>
<dbReference type="GO" id="GO:0008270">
    <property type="term" value="F:zinc ion binding"/>
    <property type="evidence" value="ECO:0007669"/>
    <property type="project" value="UniProtKB-KW"/>
</dbReference>
<evidence type="ECO:0000256" key="5">
    <source>
        <dbReference type="SAM" id="MobiDB-lite"/>
    </source>
</evidence>
<evidence type="ECO:0000256" key="2">
    <source>
        <dbReference type="ARBA" id="ARBA00022771"/>
    </source>
</evidence>
<dbReference type="AlphaFoldDB" id="Q53WJ2"/>
<feature type="region of interest" description="Disordered" evidence="5">
    <location>
        <begin position="1"/>
        <end position="66"/>
    </location>
</feature>
<accession>Q53WJ2</accession>
<evidence type="ECO:0000313" key="8">
    <source>
        <dbReference type="Proteomes" id="UP000000763"/>
    </source>
</evidence>
<feature type="compositionally biased region" description="Low complexity" evidence="5">
    <location>
        <begin position="21"/>
        <end position="32"/>
    </location>
</feature>
<feature type="domain" description="SWIM-type" evidence="6">
    <location>
        <begin position="335"/>
        <end position="371"/>
    </location>
</feature>
<keyword evidence="2 4" id="KW-0863">Zinc-finger</keyword>
<dbReference type="InterPro" id="IPR006564">
    <property type="entry name" value="Znf_PMZ"/>
</dbReference>
<proteinExistence type="predicted"/>
<reference evidence="8" key="1">
    <citation type="journal article" date="2005" name="Nature">
        <title>The map-based sequence of the rice genome.</title>
        <authorList>
            <consortium name="International rice genome sequencing project (IRGSP)"/>
            <person name="Matsumoto T."/>
            <person name="Wu J."/>
            <person name="Kanamori H."/>
            <person name="Katayose Y."/>
            <person name="Fujisawa M."/>
            <person name="Namiki N."/>
            <person name="Mizuno H."/>
            <person name="Yamamoto K."/>
            <person name="Antonio B.A."/>
            <person name="Baba T."/>
            <person name="Sakata K."/>
            <person name="Nagamura Y."/>
            <person name="Aoki H."/>
            <person name="Arikawa K."/>
            <person name="Arita K."/>
            <person name="Bito T."/>
            <person name="Chiden Y."/>
            <person name="Fujitsuka N."/>
            <person name="Fukunaka R."/>
            <person name="Hamada M."/>
            <person name="Harada C."/>
            <person name="Hayashi A."/>
            <person name="Hijishita S."/>
            <person name="Honda M."/>
            <person name="Hosokawa S."/>
            <person name="Ichikawa Y."/>
            <person name="Idonuma A."/>
            <person name="Iijima M."/>
            <person name="Ikeda M."/>
            <person name="Ikeno M."/>
            <person name="Ito K."/>
            <person name="Ito S."/>
            <person name="Ito T."/>
            <person name="Ito Y."/>
            <person name="Ito Y."/>
            <person name="Iwabuchi A."/>
            <person name="Kamiya K."/>
            <person name="Karasawa W."/>
            <person name="Kurita K."/>
            <person name="Katagiri S."/>
            <person name="Kikuta A."/>
            <person name="Kobayashi H."/>
            <person name="Kobayashi N."/>
            <person name="Machita K."/>
            <person name="Maehara T."/>
            <person name="Masukawa M."/>
            <person name="Mizubayashi T."/>
            <person name="Mukai Y."/>
            <person name="Nagasaki H."/>
            <person name="Nagata Y."/>
            <person name="Naito S."/>
            <person name="Nakashima M."/>
            <person name="Nakama Y."/>
            <person name="Nakamichi Y."/>
            <person name="Nakamura M."/>
            <person name="Meguro A."/>
            <person name="Negishi M."/>
            <person name="Ohta I."/>
            <person name="Ohta T."/>
            <person name="Okamoto M."/>
            <person name="Ono N."/>
            <person name="Saji S."/>
            <person name="Sakaguchi M."/>
            <person name="Sakai K."/>
            <person name="Shibata M."/>
            <person name="Shimokawa T."/>
            <person name="Song J."/>
            <person name="Takazaki Y."/>
            <person name="Terasawa K."/>
            <person name="Tsugane M."/>
            <person name="Tsuji K."/>
            <person name="Ueda S."/>
            <person name="Waki K."/>
            <person name="Yamagata H."/>
            <person name="Yamamoto M."/>
            <person name="Yamamoto S."/>
            <person name="Yamane H."/>
            <person name="Yoshiki S."/>
            <person name="Yoshihara R."/>
            <person name="Yukawa K."/>
            <person name="Zhong H."/>
            <person name="Yano M."/>
            <person name="Yuan Q."/>
            <person name="Ouyang S."/>
            <person name="Liu J."/>
            <person name="Jones K.M."/>
            <person name="Gansberger K."/>
            <person name="Moffat K."/>
            <person name="Hill J."/>
            <person name="Bera J."/>
            <person name="Fadrosh D."/>
            <person name="Jin S."/>
            <person name="Johri S."/>
            <person name="Kim M."/>
            <person name="Overton L."/>
            <person name="Reardon M."/>
            <person name="Tsitrin T."/>
            <person name="Vuong H."/>
            <person name="Weaver B."/>
            <person name="Ciecko A."/>
            <person name="Tallon L."/>
            <person name="Jackson J."/>
            <person name="Pai G."/>
            <person name="Aken S.V."/>
            <person name="Utterback T."/>
            <person name="Reidmuller S."/>
            <person name="Feldblyum T."/>
            <person name="Hsiao J."/>
            <person name="Zismann V."/>
            <person name="Iobst S."/>
            <person name="de Vazeille A.R."/>
            <person name="Buell C.R."/>
            <person name="Ying K."/>
            <person name="Li Y."/>
            <person name="Lu T."/>
            <person name="Huang Y."/>
            <person name="Zhao Q."/>
            <person name="Feng Q."/>
            <person name="Zhang L."/>
            <person name="Zhu J."/>
            <person name="Weng Q."/>
            <person name="Mu J."/>
            <person name="Lu Y."/>
            <person name="Fan D."/>
            <person name="Liu Y."/>
            <person name="Guan J."/>
            <person name="Zhang Y."/>
            <person name="Yu S."/>
            <person name="Liu X."/>
            <person name="Zhang Y."/>
            <person name="Hong G."/>
            <person name="Han B."/>
            <person name="Choisne N."/>
            <person name="Demange N."/>
            <person name="Orjeda G."/>
            <person name="Samain S."/>
            <person name="Cattolico L."/>
            <person name="Pelletier E."/>
            <person name="Couloux A."/>
            <person name="Segurens B."/>
            <person name="Wincker P."/>
            <person name="D'Hont A."/>
            <person name="Scarpelli C."/>
            <person name="Weissenbach J."/>
            <person name="Salanoubat M."/>
            <person name="Quetier F."/>
            <person name="Yu Y."/>
            <person name="Kim H.R."/>
            <person name="Rambo T."/>
            <person name="Currie J."/>
            <person name="Collura K."/>
            <person name="Luo M."/>
            <person name="Yang T."/>
            <person name="Ammiraju J.S.S."/>
            <person name="Engler F."/>
            <person name="Soderlund C."/>
            <person name="Wing R.A."/>
            <person name="Palmer L.E."/>
            <person name="de la Bastide M."/>
            <person name="Spiegel L."/>
            <person name="Nascimento L."/>
            <person name="Zutavern T."/>
            <person name="O'Shaughnessy A."/>
            <person name="Dike S."/>
            <person name="Dedhia N."/>
            <person name="Preston R."/>
            <person name="Balija V."/>
            <person name="McCombie W.R."/>
            <person name="Chow T."/>
            <person name="Chen H."/>
            <person name="Chung M."/>
            <person name="Chen C."/>
            <person name="Shaw J."/>
            <person name="Wu H."/>
            <person name="Hsiao K."/>
            <person name="Chao Y."/>
            <person name="Chu M."/>
            <person name="Cheng C."/>
            <person name="Hour A."/>
            <person name="Lee P."/>
            <person name="Lin S."/>
            <person name="Lin Y."/>
            <person name="Liou J."/>
            <person name="Liu S."/>
            <person name="Hsing Y."/>
            <person name="Raghuvanshi S."/>
            <person name="Mohanty A."/>
            <person name="Bharti A.K."/>
            <person name="Gaur A."/>
            <person name="Gupta V."/>
            <person name="Kumar D."/>
            <person name="Ravi V."/>
            <person name="Vij S."/>
            <person name="Kapur A."/>
            <person name="Khurana P."/>
            <person name="Khurana P."/>
            <person name="Khurana J.P."/>
            <person name="Tyagi A.K."/>
            <person name="Gaikwad K."/>
            <person name="Singh A."/>
            <person name="Dalal V."/>
            <person name="Srivastava S."/>
            <person name="Dixit A."/>
            <person name="Pal A.K."/>
            <person name="Ghazi I.A."/>
            <person name="Yadav M."/>
            <person name="Pandit A."/>
            <person name="Bhargava A."/>
            <person name="Sureshbabu K."/>
            <person name="Batra K."/>
            <person name="Sharma T.R."/>
            <person name="Mohapatra T."/>
            <person name="Singh N.K."/>
            <person name="Messing J."/>
            <person name="Nelson A.B."/>
            <person name="Fuks G."/>
            <person name="Kavchok S."/>
            <person name="Keizer G."/>
            <person name="Linton E."/>
            <person name="Llaca V."/>
            <person name="Song R."/>
            <person name="Tanyolac B."/>
            <person name="Young S."/>
            <person name="Ho-Il K."/>
            <person name="Hahn J.H."/>
            <person name="Sangsakoo G."/>
            <person name="Vanavichit A."/>
            <person name="de Mattos Luiz.A.T."/>
            <person name="Zimmer P.D."/>
            <person name="Malone G."/>
            <person name="Dellagostin O."/>
            <person name="de Oliveira A.C."/>
            <person name="Bevan M."/>
            <person name="Bancroft I."/>
            <person name="Minx P."/>
            <person name="Cordum H."/>
            <person name="Wilson R."/>
            <person name="Cheng Z."/>
            <person name="Jin W."/>
            <person name="Jiang J."/>
            <person name="Leong S.A."/>
            <person name="Iwama H."/>
            <person name="Gojobori T."/>
            <person name="Itoh T."/>
            <person name="Niimura Y."/>
            <person name="Fujii Y."/>
            <person name="Habara T."/>
            <person name="Sakai H."/>
            <person name="Sato Y."/>
            <person name="Wilson G."/>
            <person name="Kumar K."/>
            <person name="McCouch S."/>
            <person name="Juretic N."/>
            <person name="Hoen D."/>
            <person name="Wright S."/>
            <person name="Bruskiewich R."/>
            <person name="Bureau T."/>
            <person name="Miyao A."/>
            <person name="Hirochika H."/>
            <person name="Nishikawa T."/>
            <person name="Kadowaki K."/>
            <person name="Sugiura M."/>
            <person name="Burr B."/>
            <person name="Sasaki T."/>
        </authorList>
    </citation>
    <scope>NUCLEOTIDE SEQUENCE [LARGE SCALE GENOMIC DNA]</scope>
    <source>
        <strain evidence="8">cv. Nipponbare</strain>
    </source>
</reference>
<feature type="compositionally biased region" description="Basic residues" evidence="5">
    <location>
        <begin position="479"/>
        <end position="509"/>
    </location>
</feature>
<keyword evidence="1" id="KW-0479">Metal-binding</keyword>
<gene>
    <name evidence="7" type="ORF">P0617H07.7</name>
</gene>
<organism evidence="7 8">
    <name type="scientific">Oryza sativa subsp. japonica</name>
    <name type="common">Rice</name>
    <dbReference type="NCBI Taxonomy" id="39947"/>
    <lineage>
        <taxon>Eukaryota</taxon>
        <taxon>Viridiplantae</taxon>
        <taxon>Streptophyta</taxon>
        <taxon>Embryophyta</taxon>
        <taxon>Tracheophyta</taxon>
        <taxon>Spermatophyta</taxon>
        <taxon>Magnoliopsida</taxon>
        <taxon>Liliopsida</taxon>
        <taxon>Poales</taxon>
        <taxon>Poaceae</taxon>
        <taxon>BOP clade</taxon>
        <taxon>Oryzoideae</taxon>
        <taxon>Oryzeae</taxon>
        <taxon>Oryzinae</taxon>
        <taxon>Oryza</taxon>
        <taxon>Oryza sativa</taxon>
    </lineage>
</organism>
<feature type="region of interest" description="Disordered" evidence="5">
    <location>
        <begin position="479"/>
        <end position="526"/>
    </location>
</feature>
<dbReference type="SMART" id="SM00575">
    <property type="entry name" value="ZnF_PMZ"/>
    <property type="match status" value="1"/>
</dbReference>
<sequence>MEVGDVAATATKVDCRRRKSSSASSASKATSRVWRTEHAGTGTHRRAHPDERGGGAGRRRSAVEAAAAGAEPAAAVAHNISPHSYPAILIGGDKLQIPMENQINADSNQEGNQTNRESNEKHATLCHHNERFLKSRLSKLKWPMIQDHKNYLRTKRQRELMYGEAEFSSCMYDHGDKVKFEEAFDAMRKKVQKQTWLDSIYKVREKWAECYMRNVFTLGMRSTQLSESLNNDLKIHLKSSLDIIRFFNHFERVVKGKRDNKLKSEYESREKLSRIKMRSPMLLQANKIYTPVIFECFQTEYERSTAACTKVLDENYQFAVAIGTLSYDPIFEEEYNVIGNISTETASCSCGQFERIGILCAHALKVLDLMNIKLLPPHYILKRWTQEARYGTIQDCRGRNIIENPKLAAILSYKVLSHKFVNLATEAANSEECCILIENTLDSFSKQVKGRMNACQSNHDAECDEQMIPEAPKEHLRAARLKKKPVQNKSSKRQRNWTDKQHKKNKKAPAKVTDAHQSPTEQEAQTQLAAENCCRRNENDFQGYEFISSYTELLTSVSDNYQLALNKQSSGQRGVGLDWTVDCLGYVTL</sequence>
<dbReference type="Proteomes" id="UP000000763">
    <property type="component" value="Chromosome 5"/>
</dbReference>
<evidence type="ECO:0000313" key="7">
    <source>
        <dbReference type="EMBL" id="AAV59452.1"/>
    </source>
</evidence>
<keyword evidence="3" id="KW-0862">Zinc</keyword>
<feature type="compositionally biased region" description="Polar residues" evidence="5">
    <location>
        <begin position="515"/>
        <end position="526"/>
    </location>
</feature>
<protein>
    <recommendedName>
        <fullName evidence="6">SWIM-type domain-containing protein</fullName>
    </recommendedName>
</protein>
<evidence type="ECO:0000256" key="1">
    <source>
        <dbReference type="ARBA" id="ARBA00022723"/>
    </source>
</evidence>